<reference evidence="3 4" key="1">
    <citation type="submission" date="2019-08" db="EMBL/GenBank/DDBJ databases">
        <title>In-depth cultivation of the pig gut microbiome towards novel bacterial diversity and tailored functional studies.</title>
        <authorList>
            <person name="Wylensek D."/>
            <person name="Hitch T.C.A."/>
            <person name="Clavel T."/>
        </authorList>
    </citation>
    <scope>NUCLEOTIDE SEQUENCE [LARGE SCALE GENOMIC DNA]</scope>
    <source>
        <strain evidence="3 4">BSM-380-WT-5A</strain>
    </source>
</reference>
<dbReference type="EMBL" id="VUMS01000036">
    <property type="protein sequence ID" value="MST67700.1"/>
    <property type="molecule type" value="Genomic_DNA"/>
</dbReference>
<dbReference type="GO" id="GO:0003887">
    <property type="term" value="F:DNA-directed DNA polymerase activity"/>
    <property type="evidence" value="ECO:0007669"/>
    <property type="project" value="InterPro"/>
</dbReference>
<keyword evidence="4" id="KW-1185">Reference proteome</keyword>
<dbReference type="Gene3D" id="1.10.10.10">
    <property type="entry name" value="Winged helix-like DNA-binding domain superfamily/Winged helix DNA-binding domain"/>
    <property type="match status" value="2"/>
</dbReference>
<dbReference type="GO" id="GO:0006270">
    <property type="term" value="P:DNA replication initiation"/>
    <property type="evidence" value="ECO:0007669"/>
    <property type="project" value="InterPro"/>
</dbReference>
<dbReference type="Pfam" id="PF01051">
    <property type="entry name" value="Rep3_N"/>
    <property type="match status" value="1"/>
</dbReference>
<evidence type="ECO:0000259" key="2">
    <source>
        <dbReference type="Pfam" id="PF01051"/>
    </source>
</evidence>
<comment type="caution">
    <text evidence="3">The sequence shown here is derived from an EMBL/GenBank/DDBJ whole genome shotgun (WGS) entry which is preliminary data.</text>
</comment>
<evidence type="ECO:0000313" key="3">
    <source>
        <dbReference type="EMBL" id="MST67700.1"/>
    </source>
</evidence>
<dbReference type="Proteomes" id="UP000440513">
    <property type="component" value="Unassembled WGS sequence"/>
</dbReference>
<dbReference type="InterPro" id="IPR036390">
    <property type="entry name" value="WH_DNA-bd_sf"/>
</dbReference>
<gene>
    <name evidence="3" type="ORF">FYJ57_13500</name>
</gene>
<comment type="similarity">
    <text evidence="1">Belongs to the initiator RepB protein family.</text>
</comment>
<dbReference type="InterPro" id="IPR036388">
    <property type="entry name" value="WH-like_DNA-bd_sf"/>
</dbReference>
<protein>
    <submittedName>
        <fullName evidence="3">Replication initiation protein</fullName>
    </submittedName>
</protein>
<organism evidence="3 4">
    <name type="scientific">Oliverpabstia intestinalis</name>
    <dbReference type="NCBI Taxonomy" id="2606633"/>
    <lineage>
        <taxon>Bacteria</taxon>
        <taxon>Bacillati</taxon>
        <taxon>Bacillota</taxon>
        <taxon>Clostridia</taxon>
        <taxon>Lachnospirales</taxon>
        <taxon>Lachnospiraceae</taxon>
        <taxon>Oliverpabstia</taxon>
    </lineage>
</organism>
<dbReference type="InterPro" id="IPR000525">
    <property type="entry name" value="Initiator_Rep_WH1"/>
</dbReference>
<name>A0A7X2P5W6_9FIRM</name>
<dbReference type="RefSeq" id="WP_154433051.1">
    <property type="nucleotide sequence ID" value="NZ_VUMS01000036.1"/>
</dbReference>
<proteinExistence type="inferred from homology"/>
<accession>A0A7X2P5W6</accession>
<evidence type="ECO:0000313" key="4">
    <source>
        <dbReference type="Proteomes" id="UP000440513"/>
    </source>
</evidence>
<evidence type="ECO:0000256" key="1">
    <source>
        <dbReference type="ARBA" id="ARBA00038283"/>
    </source>
</evidence>
<dbReference type="Pfam" id="PF21205">
    <property type="entry name" value="Rep3_C"/>
    <property type="match status" value="1"/>
</dbReference>
<sequence length="416" mass="48918">MSDNRSTPLNIRKKDKATLSNVLNEMIYEKKMSLQEFRLFLLYLAKIDPKNPSQTEVTFSLQQYSALLGVELNESALFAVMDKLLKRLVSIRPEIMPEYAIDGRIRCQLFSKCFMFKAKSDGKWYMSFKCHDDIKPYLFDFKGNFTEFEFWNAINLHSFHEIRLYMLLKQYYRIGERIIDLQDLKRMLGIASHEFPEYKIFARSVLKKCQTALKKNSDLMFDYKPVGRPAQAVRFVIYENTSFVLPDTLSASNIIFPSKGTTGISHAYNQYYQHPIPSWPESSEQLETMNLLFQINKQAFFEEFDFATMEYLMEIIKKLYPLPQLCNADFLADYLKQVIPDLRIFYLQMSRAAVSPLMRARSNYLAKILLNECTSRLGFSYSSSSHKYTYKGNHDNRFGFEHRDYDLAEIENLLLK</sequence>
<dbReference type="SUPFAM" id="SSF46785">
    <property type="entry name" value="Winged helix' DNA-binding domain"/>
    <property type="match status" value="2"/>
</dbReference>
<feature type="domain" description="Initiator Rep protein WH1" evidence="2">
    <location>
        <begin position="19"/>
        <end position="169"/>
    </location>
</feature>
<dbReference type="AlphaFoldDB" id="A0A7X2P5W6"/>